<sequence length="301" mass="34125">MDFRSARRTVLQLLRTTAPADVSALLHWMRTTRDFDEFTQDNNDIVLKNIADDLRGCLPPEAMLCSEQLALQKIRQQPEPTVHVDAFLYDEDFIDSLCEEGKMSRNYCTMCGSHQTAPLGFISHSFSLAELKFLYHHVLPDLSGKVLVDIGSRLGPVLYGGYLYSSAAQIYGVELNGDFCQLQEMIIEKYQFSDRIKVLHADICTQGPLLQSADVIVMNNVFEYFLTEAKQASAWDYIIHKVRKQGSLLVTVPSLQDSLLGLKTNMQLSSWVEEIPLNLDVCQQTDIDREALAQIHLYKVL</sequence>
<gene>
    <name evidence="1" type="ORF">LTLLF_132820</name>
</gene>
<dbReference type="Gene3D" id="3.40.50.150">
    <property type="entry name" value="Vaccinia Virus protein VP39"/>
    <property type="match status" value="1"/>
</dbReference>
<dbReference type="PANTHER" id="PTHR43675">
    <property type="entry name" value="ARSENITE METHYLTRANSFERASE"/>
    <property type="match status" value="1"/>
</dbReference>
<evidence type="ECO:0000313" key="2">
    <source>
        <dbReference type="Proteomes" id="UP000710432"/>
    </source>
</evidence>
<evidence type="ECO:0000313" key="1">
    <source>
        <dbReference type="EMBL" id="KAH0514892.1"/>
    </source>
</evidence>
<dbReference type="InterPro" id="IPR029063">
    <property type="entry name" value="SAM-dependent_MTases_sf"/>
</dbReference>
<dbReference type="EMBL" id="JAATJU010021027">
    <property type="protein sequence ID" value="KAH0514892.1"/>
    <property type="molecule type" value="Genomic_DNA"/>
</dbReference>
<proteinExistence type="predicted"/>
<dbReference type="PANTHER" id="PTHR43675:SF1">
    <property type="entry name" value="RIKEN CDNA 2700097O09 GENE"/>
    <property type="match status" value="1"/>
</dbReference>
<reference evidence="1" key="1">
    <citation type="submission" date="2020-03" db="EMBL/GenBank/DDBJ databases">
        <title>Studies in the Genomics of Life Span.</title>
        <authorList>
            <person name="Glass D."/>
        </authorList>
    </citation>
    <scope>NUCLEOTIDE SEQUENCE</scope>
    <source>
        <strain evidence="1">LTLLF</strain>
        <tissue evidence="1">Muscle</tissue>
    </source>
</reference>
<dbReference type="Proteomes" id="UP000710432">
    <property type="component" value="Unassembled WGS sequence"/>
</dbReference>
<evidence type="ECO:0008006" key="3">
    <source>
        <dbReference type="Google" id="ProtNLM"/>
    </source>
</evidence>
<protein>
    <recommendedName>
        <fullName evidence="3">Methyltransferase type 11 domain-containing protein</fullName>
    </recommendedName>
</protein>
<dbReference type="AlphaFoldDB" id="A0A8J6GR02"/>
<name>A0A8J6GR02_MICOH</name>
<dbReference type="SUPFAM" id="SSF53335">
    <property type="entry name" value="S-adenosyl-L-methionine-dependent methyltransferases"/>
    <property type="match status" value="1"/>
</dbReference>
<comment type="caution">
    <text evidence="1">The sequence shown here is derived from an EMBL/GenBank/DDBJ whole genome shotgun (WGS) entry which is preliminary data.</text>
</comment>
<organism evidence="1 2">
    <name type="scientific">Microtus ochrogaster</name>
    <name type="common">Prairie vole</name>
    <dbReference type="NCBI Taxonomy" id="79684"/>
    <lineage>
        <taxon>Eukaryota</taxon>
        <taxon>Metazoa</taxon>
        <taxon>Chordata</taxon>
        <taxon>Craniata</taxon>
        <taxon>Vertebrata</taxon>
        <taxon>Euteleostomi</taxon>
        <taxon>Mammalia</taxon>
        <taxon>Eutheria</taxon>
        <taxon>Euarchontoglires</taxon>
        <taxon>Glires</taxon>
        <taxon>Rodentia</taxon>
        <taxon>Myomorpha</taxon>
        <taxon>Muroidea</taxon>
        <taxon>Cricetidae</taxon>
        <taxon>Arvicolinae</taxon>
        <taxon>Microtus</taxon>
    </lineage>
</organism>
<dbReference type="InterPro" id="IPR026669">
    <property type="entry name" value="Arsenite_MeTrfase-like"/>
</dbReference>
<dbReference type="GO" id="GO:0008168">
    <property type="term" value="F:methyltransferase activity"/>
    <property type="evidence" value="ECO:0007669"/>
    <property type="project" value="TreeGrafter"/>
</dbReference>
<accession>A0A8J6GR02</accession>
<dbReference type="CDD" id="cd02440">
    <property type="entry name" value="AdoMet_MTases"/>
    <property type="match status" value="1"/>
</dbReference>